<dbReference type="InterPro" id="IPR002397">
    <property type="entry name" value="Cyt_P450_B"/>
</dbReference>
<evidence type="ECO:0000313" key="9">
    <source>
        <dbReference type="Proteomes" id="UP000540685"/>
    </source>
</evidence>
<comment type="similarity">
    <text evidence="1 7">Belongs to the cytochrome P450 family.</text>
</comment>
<dbReference type="Proteomes" id="UP000540685">
    <property type="component" value="Unassembled WGS sequence"/>
</dbReference>
<dbReference type="PANTHER" id="PTHR46696">
    <property type="entry name" value="P450, PUTATIVE (EUROFUNG)-RELATED"/>
    <property type="match status" value="1"/>
</dbReference>
<dbReference type="Gene3D" id="1.10.630.10">
    <property type="entry name" value="Cytochrome P450"/>
    <property type="match status" value="1"/>
</dbReference>
<evidence type="ECO:0000313" key="8">
    <source>
        <dbReference type="EMBL" id="MBB5820245.1"/>
    </source>
</evidence>
<keyword evidence="3 7" id="KW-0479">Metal-binding</keyword>
<dbReference type="RefSeq" id="WP_184547656.1">
    <property type="nucleotide sequence ID" value="NZ_JACHMP010000001.1"/>
</dbReference>
<evidence type="ECO:0000256" key="5">
    <source>
        <dbReference type="ARBA" id="ARBA00023004"/>
    </source>
</evidence>
<keyword evidence="5 7" id="KW-0408">Iron</keyword>
<evidence type="ECO:0000256" key="7">
    <source>
        <dbReference type="RuleBase" id="RU000461"/>
    </source>
</evidence>
<keyword evidence="9" id="KW-1185">Reference proteome</keyword>
<dbReference type="InterPro" id="IPR036396">
    <property type="entry name" value="Cyt_P450_sf"/>
</dbReference>
<dbReference type="FunFam" id="1.10.630.10:FF:000018">
    <property type="entry name" value="Cytochrome P450 monooxygenase"/>
    <property type="match status" value="1"/>
</dbReference>
<evidence type="ECO:0000256" key="3">
    <source>
        <dbReference type="ARBA" id="ARBA00022723"/>
    </source>
</evidence>
<dbReference type="SUPFAM" id="SSF48264">
    <property type="entry name" value="Cytochrome P450"/>
    <property type="match status" value="1"/>
</dbReference>
<dbReference type="PRINTS" id="PR00359">
    <property type="entry name" value="BP450"/>
</dbReference>
<dbReference type="GO" id="GO:0005506">
    <property type="term" value="F:iron ion binding"/>
    <property type="evidence" value="ECO:0007669"/>
    <property type="project" value="InterPro"/>
</dbReference>
<reference evidence="8 9" key="1">
    <citation type="submission" date="2020-08" db="EMBL/GenBank/DDBJ databases">
        <title>Sequencing the genomes of 1000 actinobacteria strains.</title>
        <authorList>
            <person name="Klenk H.-P."/>
        </authorList>
    </citation>
    <scope>NUCLEOTIDE SEQUENCE [LARGE SCALE GENOMIC DNA]</scope>
    <source>
        <strain evidence="8 9">DSM 46887</strain>
    </source>
</reference>
<dbReference type="GO" id="GO:0020037">
    <property type="term" value="F:heme binding"/>
    <property type="evidence" value="ECO:0007669"/>
    <property type="project" value="InterPro"/>
</dbReference>
<protein>
    <submittedName>
        <fullName evidence="8">Cytochrome P450</fullName>
    </submittedName>
</protein>
<dbReference type="GO" id="GO:0016705">
    <property type="term" value="F:oxidoreductase activity, acting on paired donors, with incorporation or reduction of molecular oxygen"/>
    <property type="evidence" value="ECO:0007669"/>
    <property type="project" value="InterPro"/>
</dbReference>
<dbReference type="InterPro" id="IPR017972">
    <property type="entry name" value="Cyt_P450_CS"/>
</dbReference>
<dbReference type="PROSITE" id="PS00086">
    <property type="entry name" value="CYTOCHROME_P450"/>
    <property type="match status" value="1"/>
</dbReference>
<evidence type="ECO:0000256" key="4">
    <source>
        <dbReference type="ARBA" id="ARBA00023002"/>
    </source>
</evidence>
<keyword evidence="6 7" id="KW-0503">Monooxygenase</keyword>
<proteinExistence type="inferred from homology"/>
<dbReference type="InterPro" id="IPR001128">
    <property type="entry name" value="Cyt_P450"/>
</dbReference>
<dbReference type="EMBL" id="JACHMP010000001">
    <property type="protein sequence ID" value="MBB5820245.1"/>
    <property type="molecule type" value="Genomic_DNA"/>
</dbReference>
<dbReference type="PANTHER" id="PTHR46696:SF1">
    <property type="entry name" value="CYTOCHROME P450 YJIB-RELATED"/>
    <property type="match status" value="1"/>
</dbReference>
<evidence type="ECO:0000256" key="6">
    <source>
        <dbReference type="ARBA" id="ARBA00023033"/>
    </source>
</evidence>
<evidence type="ECO:0000256" key="1">
    <source>
        <dbReference type="ARBA" id="ARBA00010617"/>
    </source>
</evidence>
<gene>
    <name evidence="8" type="ORF">F4562_003307</name>
</gene>
<keyword evidence="2 7" id="KW-0349">Heme</keyword>
<sequence>MTINDQPGGADLVGLLGAEACPEGLPVINVEMLRDPETLRRMREAGDLHRVNLGGREAGWLLTSHDTSWKALVDPRMRGESPYSRKRAPGELADEEDLFFLPNEEHARLRRMISRPLTPRRVAALTDRIQKEADALLDAMPPSEAVDFIASFARPFPVAVLCELLGIPQDGRRYIRDYIYGWVAEAGEATPVTESAGLALADYLRTLIAQRRAEPKNDLISAMAQTEGPETSEEDVLSAVRLLLVAGNRPVTRLLTKSLGVLLHDRSHWQRLVDDPTRIDATVEELLRIVTPIALSSRNLKEEVEIGGVLLPEGAGVHCALGAVNRDPAHFTDPDTFDPERPDNPHMAFGLGHRHCLGAALARAEARIVFGTLTRRFPDMRILKDQEVHGLRPGTSRLPVVLCPVP</sequence>
<name>A0A7W9IGC9_9ACTN</name>
<dbReference type="GO" id="GO:0004497">
    <property type="term" value="F:monooxygenase activity"/>
    <property type="evidence" value="ECO:0007669"/>
    <property type="project" value="UniProtKB-KW"/>
</dbReference>
<evidence type="ECO:0000256" key="2">
    <source>
        <dbReference type="ARBA" id="ARBA00022617"/>
    </source>
</evidence>
<keyword evidence="4 7" id="KW-0560">Oxidoreductase</keyword>
<accession>A0A7W9IGC9</accession>
<organism evidence="8 9">
    <name type="scientific">Streptosporangium becharense</name>
    <dbReference type="NCBI Taxonomy" id="1816182"/>
    <lineage>
        <taxon>Bacteria</taxon>
        <taxon>Bacillati</taxon>
        <taxon>Actinomycetota</taxon>
        <taxon>Actinomycetes</taxon>
        <taxon>Streptosporangiales</taxon>
        <taxon>Streptosporangiaceae</taxon>
        <taxon>Streptosporangium</taxon>
    </lineage>
</organism>
<dbReference type="Pfam" id="PF00067">
    <property type="entry name" value="p450"/>
    <property type="match status" value="1"/>
</dbReference>
<dbReference type="AlphaFoldDB" id="A0A7W9IGC9"/>
<comment type="caution">
    <text evidence="8">The sequence shown here is derived from an EMBL/GenBank/DDBJ whole genome shotgun (WGS) entry which is preliminary data.</text>
</comment>